<comment type="caution">
    <text evidence="11">The sequence shown here is derived from an EMBL/GenBank/DDBJ whole genome shotgun (WGS) entry which is preliminary data.</text>
</comment>
<comment type="cofactor">
    <cofactor evidence="1">
        <name>Mg(2+)</name>
        <dbReference type="ChEBI" id="CHEBI:18420"/>
    </cofactor>
</comment>
<gene>
    <name evidence="11" type="ORF">S12H4_59297</name>
</gene>
<dbReference type="InterPro" id="IPR024932">
    <property type="entry name" value="ApbE"/>
</dbReference>
<comment type="catalytic activity">
    <reaction evidence="10">
        <text>L-threonyl-[protein] + FAD = FMN-L-threonyl-[protein] + AMP + H(+)</text>
        <dbReference type="Rhea" id="RHEA:36847"/>
        <dbReference type="Rhea" id="RHEA-COMP:11060"/>
        <dbReference type="Rhea" id="RHEA-COMP:11061"/>
        <dbReference type="ChEBI" id="CHEBI:15378"/>
        <dbReference type="ChEBI" id="CHEBI:30013"/>
        <dbReference type="ChEBI" id="CHEBI:57692"/>
        <dbReference type="ChEBI" id="CHEBI:74257"/>
        <dbReference type="ChEBI" id="CHEBI:456215"/>
        <dbReference type="EC" id="2.7.1.180"/>
    </reaction>
</comment>
<dbReference type="EMBL" id="BARW01038706">
    <property type="protein sequence ID" value="GAJ24257.1"/>
    <property type="molecule type" value="Genomic_DNA"/>
</dbReference>
<evidence type="ECO:0000256" key="3">
    <source>
        <dbReference type="ARBA" id="ARBA00016337"/>
    </source>
</evidence>
<evidence type="ECO:0000256" key="10">
    <source>
        <dbReference type="ARBA" id="ARBA00048540"/>
    </source>
</evidence>
<evidence type="ECO:0000256" key="4">
    <source>
        <dbReference type="ARBA" id="ARBA00022630"/>
    </source>
</evidence>
<reference evidence="11" key="1">
    <citation type="journal article" date="2014" name="Front. Microbiol.">
        <title>High frequency of phylogenetically diverse reductive dehalogenase-homologous genes in deep subseafloor sedimentary metagenomes.</title>
        <authorList>
            <person name="Kawai M."/>
            <person name="Futagami T."/>
            <person name="Toyoda A."/>
            <person name="Takaki Y."/>
            <person name="Nishi S."/>
            <person name="Hori S."/>
            <person name="Arai W."/>
            <person name="Tsubouchi T."/>
            <person name="Morono Y."/>
            <person name="Uchiyama I."/>
            <person name="Ito T."/>
            <person name="Fujiyama A."/>
            <person name="Inagaki F."/>
            <person name="Takami H."/>
        </authorList>
    </citation>
    <scope>NUCLEOTIDE SEQUENCE</scope>
    <source>
        <strain evidence="11">Expedition CK06-06</strain>
    </source>
</reference>
<protein>
    <recommendedName>
        <fullName evidence="3">FAD:protein FMN transferase</fullName>
        <ecNumber evidence="2">2.7.1.180</ecNumber>
    </recommendedName>
    <alternativeName>
        <fullName evidence="9">Flavin transferase</fullName>
    </alternativeName>
</protein>
<dbReference type="Pfam" id="PF02424">
    <property type="entry name" value="ApbE"/>
    <property type="match status" value="1"/>
</dbReference>
<keyword evidence="6" id="KW-0479">Metal-binding</keyword>
<name>X1VTG4_9ZZZZ</name>
<evidence type="ECO:0000256" key="7">
    <source>
        <dbReference type="ARBA" id="ARBA00022827"/>
    </source>
</evidence>
<dbReference type="PANTHER" id="PTHR30040">
    <property type="entry name" value="THIAMINE BIOSYNTHESIS LIPOPROTEIN APBE"/>
    <property type="match status" value="1"/>
</dbReference>
<evidence type="ECO:0000313" key="11">
    <source>
        <dbReference type="EMBL" id="GAJ24257.1"/>
    </source>
</evidence>
<evidence type="ECO:0000256" key="2">
    <source>
        <dbReference type="ARBA" id="ARBA00011955"/>
    </source>
</evidence>
<dbReference type="SUPFAM" id="SSF143631">
    <property type="entry name" value="ApbE-like"/>
    <property type="match status" value="1"/>
</dbReference>
<organism evidence="11">
    <name type="scientific">marine sediment metagenome</name>
    <dbReference type="NCBI Taxonomy" id="412755"/>
    <lineage>
        <taxon>unclassified sequences</taxon>
        <taxon>metagenomes</taxon>
        <taxon>ecological metagenomes</taxon>
    </lineage>
</organism>
<dbReference type="GO" id="GO:0016740">
    <property type="term" value="F:transferase activity"/>
    <property type="evidence" value="ECO:0007669"/>
    <property type="project" value="UniProtKB-KW"/>
</dbReference>
<dbReference type="EC" id="2.7.1.180" evidence="2"/>
<dbReference type="PANTHER" id="PTHR30040:SF2">
    <property type="entry name" value="FAD:PROTEIN FMN TRANSFERASE"/>
    <property type="match status" value="1"/>
</dbReference>
<evidence type="ECO:0000256" key="9">
    <source>
        <dbReference type="ARBA" id="ARBA00031306"/>
    </source>
</evidence>
<dbReference type="AlphaFoldDB" id="X1VTG4"/>
<sequence length="149" mass="16370">DETVKLLQKEGIKEGLVNAGGDIRVFGQKSYRIAIRHPFKPVGVGFIRPENNGRHKCRPYKIITVKNKAVCTSGVYEKPGHIRNPKTGEPISNSLQSVTVIAPDAITADALATAVMVMGRKKGEKLLQKLNFSYFLIDAEGKVTTNMSF</sequence>
<proteinExistence type="predicted"/>
<evidence type="ECO:0000256" key="8">
    <source>
        <dbReference type="ARBA" id="ARBA00022842"/>
    </source>
</evidence>
<keyword evidence="5" id="KW-0808">Transferase</keyword>
<keyword evidence="8" id="KW-0460">Magnesium</keyword>
<evidence type="ECO:0000256" key="6">
    <source>
        <dbReference type="ARBA" id="ARBA00022723"/>
    </source>
</evidence>
<keyword evidence="4" id="KW-0285">Flavoprotein</keyword>
<feature type="non-terminal residue" evidence="11">
    <location>
        <position position="1"/>
    </location>
</feature>
<dbReference type="Gene3D" id="3.10.520.10">
    <property type="entry name" value="ApbE-like domains"/>
    <property type="match status" value="1"/>
</dbReference>
<evidence type="ECO:0000256" key="1">
    <source>
        <dbReference type="ARBA" id="ARBA00001946"/>
    </source>
</evidence>
<evidence type="ECO:0000256" key="5">
    <source>
        <dbReference type="ARBA" id="ARBA00022679"/>
    </source>
</evidence>
<dbReference type="InterPro" id="IPR003374">
    <property type="entry name" value="ApbE-like_sf"/>
</dbReference>
<accession>X1VTG4</accession>
<dbReference type="GO" id="GO:0046872">
    <property type="term" value="F:metal ion binding"/>
    <property type="evidence" value="ECO:0007669"/>
    <property type="project" value="UniProtKB-KW"/>
</dbReference>
<keyword evidence="7" id="KW-0274">FAD</keyword>